<accession>A0A6V8L341</accession>
<dbReference type="EMBL" id="BLPG01000001">
    <property type="protein sequence ID" value="GFJ89201.1"/>
    <property type="molecule type" value="Genomic_DNA"/>
</dbReference>
<protein>
    <submittedName>
        <fullName evidence="1">Uncharacterized protein</fullName>
    </submittedName>
</protein>
<name>A0A6V8L341_9ACTN</name>
<proteinExistence type="predicted"/>
<reference evidence="1 2" key="1">
    <citation type="submission" date="2020-03" db="EMBL/GenBank/DDBJ databases">
        <title>Whole genome shotgun sequence of Phytohabitans rumicis NBRC 108638.</title>
        <authorList>
            <person name="Komaki H."/>
            <person name="Tamura T."/>
        </authorList>
    </citation>
    <scope>NUCLEOTIDE SEQUENCE [LARGE SCALE GENOMIC DNA]</scope>
    <source>
        <strain evidence="1 2">NBRC 108638</strain>
    </source>
</reference>
<comment type="caution">
    <text evidence="1">The sequence shown here is derived from an EMBL/GenBank/DDBJ whole genome shotgun (WGS) entry which is preliminary data.</text>
</comment>
<evidence type="ECO:0000313" key="2">
    <source>
        <dbReference type="Proteomes" id="UP000482960"/>
    </source>
</evidence>
<evidence type="ECO:0000313" key="1">
    <source>
        <dbReference type="EMBL" id="GFJ89201.1"/>
    </source>
</evidence>
<dbReference type="AlphaFoldDB" id="A0A6V8L341"/>
<sequence length="63" mass="5779">MAAAITAVFPPESRFFSGAGDGDAGTDTIGGSGGVGGTAAPAGIAKSTVEAGGAVGAEPTRRG</sequence>
<keyword evidence="2" id="KW-1185">Reference proteome</keyword>
<dbReference type="Proteomes" id="UP000482960">
    <property type="component" value="Unassembled WGS sequence"/>
</dbReference>
<gene>
    <name evidence="1" type="ORF">Prum_028430</name>
</gene>
<organism evidence="1 2">
    <name type="scientific">Phytohabitans rumicis</name>
    <dbReference type="NCBI Taxonomy" id="1076125"/>
    <lineage>
        <taxon>Bacteria</taxon>
        <taxon>Bacillati</taxon>
        <taxon>Actinomycetota</taxon>
        <taxon>Actinomycetes</taxon>
        <taxon>Micromonosporales</taxon>
        <taxon>Micromonosporaceae</taxon>
    </lineage>
</organism>
<reference evidence="1 2" key="2">
    <citation type="submission" date="2020-03" db="EMBL/GenBank/DDBJ databases">
        <authorList>
            <person name="Ichikawa N."/>
            <person name="Kimura A."/>
            <person name="Kitahashi Y."/>
            <person name="Uohara A."/>
        </authorList>
    </citation>
    <scope>NUCLEOTIDE SEQUENCE [LARGE SCALE GENOMIC DNA]</scope>
    <source>
        <strain evidence="1 2">NBRC 108638</strain>
    </source>
</reference>